<dbReference type="Proteomes" id="UP001652622">
    <property type="component" value="Unplaced"/>
</dbReference>
<evidence type="ECO:0000256" key="1">
    <source>
        <dbReference type="ARBA" id="ARBA00008535"/>
    </source>
</evidence>
<evidence type="ECO:0000256" key="4">
    <source>
        <dbReference type="SAM" id="MobiDB-lite"/>
    </source>
</evidence>
<feature type="compositionally biased region" description="Low complexity" evidence="4">
    <location>
        <begin position="341"/>
        <end position="355"/>
    </location>
</feature>
<keyword evidence="2" id="KW-0547">Nucleotide-binding</keyword>
<dbReference type="GeneID" id="117658337"/>
<dbReference type="InterPro" id="IPR006703">
    <property type="entry name" value="G_AIG1"/>
</dbReference>
<evidence type="ECO:0000259" key="5">
    <source>
        <dbReference type="PROSITE" id="PS51720"/>
    </source>
</evidence>
<dbReference type="PANTHER" id="PTHR10903:SF73">
    <property type="entry name" value="GTPASE IMAP FAMILY MEMBER 8"/>
    <property type="match status" value="1"/>
</dbReference>
<accession>A0ABM3YSY0</accession>
<dbReference type="CDD" id="cd01852">
    <property type="entry name" value="AIG1"/>
    <property type="match status" value="1"/>
</dbReference>
<dbReference type="InterPro" id="IPR027417">
    <property type="entry name" value="P-loop_NTPase"/>
</dbReference>
<evidence type="ECO:0000313" key="7">
    <source>
        <dbReference type="RefSeq" id="XP_060539229.1"/>
    </source>
</evidence>
<reference evidence="7" key="1">
    <citation type="submission" date="2025-08" db="UniProtKB">
        <authorList>
            <consortium name="RefSeq"/>
        </authorList>
    </citation>
    <scope>IDENTIFICATION</scope>
    <source>
        <tissue evidence="7">Blood</tissue>
    </source>
</reference>
<organism evidence="6 7">
    <name type="scientific">Pantherophis guttatus</name>
    <name type="common">Corn snake</name>
    <name type="synonym">Elaphe guttata</name>
    <dbReference type="NCBI Taxonomy" id="94885"/>
    <lineage>
        <taxon>Eukaryota</taxon>
        <taxon>Metazoa</taxon>
        <taxon>Chordata</taxon>
        <taxon>Craniata</taxon>
        <taxon>Vertebrata</taxon>
        <taxon>Euteleostomi</taxon>
        <taxon>Lepidosauria</taxon>
        <taxon>Squamata</taxon>
        <taxon>Bifurcata</taxon>
        <taxon>Unidentata</taxon>
        <taxon>Episquamata</taxon>
        <taxon>Toxicofera</taxon>
        <taxon>Serpentes</taxon>
        <taxon>Colubroidea</taxon>
        <taxon>Colubridae</taxon>
        <taxon>Colubrinae</taxon>
        <taxon>Pantherophis</taxon>
    </lineage>
</organism>
<dbReference type="PROSITE" id="PS51720">
    <property type="entry name" value="G_AIG1"/>
    <property type="match status" value="1"/>
</dbReference>
<feature type="domain" description="AIG1-type G" evidence="5">
    <location>
        <begin position="87"/>
        <end position="290"/>
    </location>
</feature>
<dbReference type="RefSeq" id="XP_060539229.1">
    <property type="nucleotide sequence ID" value="XM_060683246.1"/>
</dbReference>
<dbReference type="SUPFAM" id="SSF52540">
    <property type="entry name" value="P-loop containing nucleoside triphosphate hydrolases"/>
    <property type="match status" value="1"/>
</dbReference>
<evidence type="ECO:0000313" key="6">
    <source>
        <dbReference type="Proteomes" id="UP001652622"/>
    </source>
</evidence>
<dbReference type="PANTHER" id="PTHR10903">
    <property type="entry name" value="GTPASE, IMAP FAMILY MEMBER-RELATED"/>
    <property type="match status" value="1"/>
</dbReference>
<evidence type="ECO:0000256" key="2">
    <source>
        <dbReference type="ARBA" id="ARBA00022741"/>
    </source>
</evidence>
<name>A0ABM3YSY0_PANGU</name>
<dbReference type="InterPro" id="IPR045058">
    <property type="entry name" value="GIMA/IAN/Toc"/>
</dbReference>
<feature type="region of interest" description="Disordered" evidence="4">
    <location>
        <begin position="1"/>
        <end position="30"/>
    </location>
</feature>
<keyword evidence="6" id="KW-1185">Reference proteome</keyword>
<evidence type="ECO:0000256" key="3">
    <source>
        <dbReference type="ARBA" id="ARBA00023134"/>
    </source>
</evidence>
<gene>
    <name evidence="7" type="primary">LOC117658337</name>
</gene>
<sequence length="363" mass="39752">MQGKLPFSPPPQMGPWAVPPSPQEGGLSPPIFSLLSPQSGLTGLASAAAGNGVATAWSFVLGAEDEEETPGKGPDEDFEELTMEGVDNELRLILVGKSGGGKSATGNTILGRREFESILAAKTITLKCQRGQGSWKGRKISVVDTPAMFDSEDYDEIVHDEIRDCVKLSRPGPHALIFVTQVGRFTAEDVAAAKCVQQIFGAESTSHMILLFTCVEDLGGEPLQEYVQQSDNWNLRELIQRCGNRFCGFNNKSKGAERETQVSELMEMVERTVYENGGRFYMNHLYEVPNLWDAHIQMLSEQNQLAEGIKYILLISLEKFISVGQFLLSFLDDDMNADRGPPQLTTSTSLTVPSSNGPEKTDL</sequence>
<feature type="compositionally biased region" description="Pro residues" evidence="4">
    <location>
        <begin position="7"/>
        <end position="22"/>
    </location>
</feature>
<keyword evidence="3" id="KW-0342">GTP-binding</keyword>
<protein>
    <submittedName>
        <fullName evidence="7">GTPase IMAP family member 3-like isoform X1</fullName>
    </submittedName>
</protein>
<dbReference type="Pfam" id="PF04548">
    <property type="entry name" value="AIG1"/>
    <property type="match status" value="1"/>
</dbReference>
<comment type="similarity">
    <text evidence="1">Belongs to the TRAFAC class TrmE-Era-EngA-EngB-Septin-like GTPase superfamily. AIG1/Toc34/Toc159-like paraseptin GTPase family. IAN subfamily.</text>
</comment>
<dbReference type="Gene3D" id="3.40.50.300">
    <property type="entry name" value="P-loop containing nucleotide triphosphate hydrolases"/>
    <property type="match status" value="1"/>
</dbReference>
<feature type="region of interest" description="Disordered" evidence="4">
    <location>
        <begin position="339"/>
        <end position="363"/>
    </location>
</feature>
<proteinExistence type="inferred from homology"/>